<keyword evidence="4" id="KW-1185">Reference proteome</keyword>
<comment type="caution">
    <text evidence="3">The sequence shown here is derived from an EMBL/GenBank/DDBJ whole genome shotgun (WGS) entry which is preliminary data.</text>
</comment>
<name>A0A9W7CGS5_9STRA</name>
<dbReference type="AlphaFoldDB" id="A0A9W7CGS5"/>
<feature type="chain" id="PRO_5040861969" evidence="2">
    <location>
        <begin position="17"/>
        <end position="195"/>
    </location>
</feature>
<organism evidence="3 4">
    <name type="scientific">Triparma laevis f. longispina</name>
    <dbReference type="NCBI Taxonomy" id="1714387"/>
    <lineage>
        <taxon>Eukaryota</taxon>
        <taxon>Sar</taxon>
        <taxon>Stramenopiles</taxon>
        <taxon>Ochrophyta</taxon>
        <taxon>Bolidophyceae</taxon>
        <taxon>Parmales</taxon>
        <taxon>Triparmaceae</taxon>
        <taxon>Triparma</taxon>
    </lineage>
</organism>
<dbReference type="Pfam" id="PF20709">
    <property type="entry name" value="DUF6823"/>
    <property type="match status" value="1"/>
</dbReference>
<dbReference type="Proteomes" id="UP001165122">
    <property type="component" value="Unassembled WGS sequence"/>
</dbReference>
<dbReference type="EMBL" id="BRXW01000088">
    <property type="protein sequence ID" value="GMI05503.1"/>
    <property type="molecule type" value="Genomic_DNA"/>
</dbReference>
<dbReference type="OrthoDB" id="199317at2759"/>
<protein>
    <submittedName>
        <fullName evidence="3">Uncharacterized protein</fullName>
    </submittedName>
</protein>
<feature type="region of interest" description="Disordered" evidence="1">
    <location>
        <begin position="173"/>
        <end position="195"/>
    </location>
</feature>
<evidence type="ECO:0000313" key="4">
    <source>
        <dbReference type="Proteomes" id="UP001165122"/>
    </source>
</evidence>
<sequence>MRPQLLILAFLLSASSFSPSSTPLRPSTTLSGWLGGGGTGSSKSSLDEEWEKQQEILKFRNSDSKTKKAYFDKIEKRRVDASNEQEQKWGWQTKTYKKGEDPLTEWKKRRASGQISDLDDQYGDPKKIGGIPLPSASFGVGGEFGVGGKFDNGGRFDLRLPYADQGYVDEDAGFKWPWDKKKPKKSNDENKKGKK</sequence>
<feature type="signal peptide" evidence="2">
    <location>
        <begin position="1"/>
        <end position="16"/>
    </location>
</feature>
<feature type="region of interest" description="Disordered" evidence="1">
    <location>
        <begin position="16"/>
        <end position="47"/>
    </location>
</feature>
<dbReference type="InterPro" id="IPR049226">
    <property type="entry name" value="DUF6823"/>
</dbReference>
<feature type="compositionally biased region" description="Basic and acidic residues" evidence="1">
    <location>
        <begin position="177"/>
        <end position="195"/>
    </location>
</feature>
<gene>
    <name evidence="3" type="ORF">TrLO_g11633</name>
</gene>
<evidence type="ECO:0000313" key="3">
    <source>
        <dbReference type="EMBL" id="GMI05503.1"/>
    </source>
</evidence>
<evidence type="ECO:0000256" key="2">
    <source>
        <dbReference type="SAM" id="SignalP"/>
    </source>
</evidence>
<evidence type="ECO:0000256" key="1">
    <source>
        <dbReference type="SAM" id="MobiDB-lite"/>
    </source>
</evidence>
<feature type="region of interest" description="Disordered" evidence="1">
    <location>
        <begin position="107"/>
        <end position="130"/>
    </location>
</feature>
<keyword evidence="2" id="KW-0732">Signal</keyword>
<reference evidence="4" key="1">
    <citation type="journal article" date="2023" name="Commun. Biol.">
        <title>Genome analysis of Parmales, the sister group of diatoms, reveals the evolutionary specialization of diatoms from phago-mixotrophs to photoautotrophs.</title>
        <authorList>
            <person name="Ban H."/>
            <person name="Sato S."/>
            <person name="Yoshikawa S."/>
            <person name="Yamada K."/>
            <person name="Nakamura Y."/>
            <person name="Ichinomiya M."/>
            <person name="Sato N."/>
            <person name="Blanc-Mathieu R."/>
            <person name="Endo H."/>
            <person name="Kuwata A."/>
            <person name="Ogata H."/>
        </authorList>
    </citation>
    <scope>NUCLEOTIDE SEQUENCE [LARGE SCALE GENOMIC DNA]</scope>
    <source>
        <strain evidence="4">NIES 3700</strain>
    </source>
</reference>
<feature type="compositionally biased region" description="Low complexity" evidence="1">
    <location>
        <begin position="16"/>
        <end position="32"/>
    </location>
</feature>
<accession>A0A9W7CGS5</accession>
<proteinExistence type="predicted"/>